<evidence type="ECO:0000313" key="4">
    <source>
        <dbReference type="Proteomes" id="UP000830542"/>
    </source>
</evidence>
<name>A0AAX3ASP6_HALDO</name>
<accession>A0AAX3ASP6</accession>
<dbReference type="AlphaFoldDB" id="A0AAX3ASP6"/>
<feature type="transmembrane region" description="Helical" evidence="1">
    <location>
        <begin position="12"/>
        <end position="33"/>
    </location>
</feature>
<feature type="transmembrane region" description="Helical" evidence="1">
    <location>
        <begin position="292"/>
        <end position="313"/>
    </location>
</feature>
<evidence type="ECO:0000259" key="2">
    <source>
        <dbReference type="PROSITE" id="PS50850"/>
    </source>
</evidence>
<evidence type="ECO:0000313" key="3">
    <source>
        <dbReference type="EMBL" id="UOO96763.1"/>
    </source>
</evidence>
<dbReference type="GeneID" id="71763090"/>
<organism evidence="3 4">
    <name type="scientific">Halococcus dombrowskii</name>
    <dbReference type="NCBI Taxonomy" id="179637"/>
    <lineage>
        <taxon>Archaea</taxon>
        <taxon>Methanobacteriati</taxon>
        <taxon>Methanobacteriota</taxon>
        <taxon>Stenosarchaea group</taxon>
        <taxon>Halobacteria</taxon>
        <taxon>Halobacteriales</taxon>
        <taxon>Halococcaceae</taxon>
        <taxon>Halococcus</taxon>
    </lineage>
</organism>
<feature type="transmembrane region" description="Helical" evidence="1">
    <location>
        <begin position="45"/>
        <end position="69"/>
    </location>
</feature>
<feature type="transmembrane region" description="Helical" evidence="1">
    <location>
        <begin position="76"/>
        <end position="95"/>
    </location>
</feature>
<evidence type="ECO:0000256" key="1">
    <source>
        <dbReference type="SAM" id="Phobius"/>
    </source>
</evidence>
<dbReference type="RefSeq" id="WP_244705786.1">
    <property type="nucleotide sequence ID" value="NZ_BAAADN010000020.1"/>
</dbReference>
<proteinExistence type="predicted"/>
<keyword evidence="4" id="KW-1185">Reference proteome</keyword>
<dbReference type="SUPFAM" id="SSF103473">
    <property type="entry name" value="MFS general substrate transporter"/>
    <property type="match status" value="1"/>
</dbReference>
<reference evidence="3" key="1">
    <citation type="submission" date="2022-04" db="EMBL/GenBank/DDBJ databases">
        <title>Sequencing and genomic assembly of Halococcus dombrowskii.</title>
        <authorList>
            <person name="Lim S.W."/>
            <person name="MacLea K.S."/>
        </authorList>
    </citation>
    <scope>NUCLEOTIDE SEQUENCE</scope>
    <source>
        <strain evidence="3">H4</strain>
        <plasmid evidence="3">unnamed1</plasmid>
    </source>
</reference>
<feature type="domain" description="Major facilitator superfamily (MFS) profile" evidence="2">
    <location>
        <begin position="11"/>
        <end position="411"/>
    </location>
</feature>
<protein>
    <submittedName>
        <fullName evidence="3">MFS transporter</fullName>
    </submittedName>
</protein>
<feature type="transmembrane region" description="Helical" evidence="1">
    <location>
        <begin position="217"/>
        <end position="237"/>
    </location>
</feature>
<dbReference type="EMBL" id="CP095006">
    <property type="protein sequence ID" value="UOO96763.1"/>
    <property type="molecule type" value="Genomic_DNA"/>
</dbReference>
<dbReference type="PANTHER" id="PTHR43129">
    <property type="entry name" value="FOSMIDOMYCIN RESISTANCE PROTEIN"/>
    <property type="match status" value="1"/>
</dbReference>
<dbReference type="Proteomes" id="UP000830542">
    <property type="component" value="Plasmid unnamed1"/>
</dbReference>
<dbReference type="KEGG" id="hdo:MUK72_14540"/>
<geneLocation type="plasmid" evidence="3 4">
    <name>unnamed1</name>
</geneLocation>
<dbReference type="InterPro" id="IPR036259">
    <property type="entry name" value="MFS_trans_sf"/>
</dbReference>
<feature type="transmembrane region" description="Helical" evidence="1">
    <location>
        <begin position="101"/>
        <end position="123"/>
    </location>
</feature>
<feature type="transmembrane region" description="Helical" evidence="1">
    <location>
        <begin position="135"/>
        <end position="159"/>
    </location>
</feature>
<keyword evidence="3" id="KW-0614">Plasmid</keyword>
<dbReference type="GO" id="GO:0022857">
    <property type="term" value="F:transmembrane transporter activity"/>
    <property type="evidence" value="ECO:0007669"/>
    <property type="project" value="InterPro"/>
</dbReference>
<dbReference type="InterPro" id="IPR020846">
    <property type="entry name" value="MFS_dom"/>
</dbReference>
<feature type="transmembrane region" description="Helical" evidence="1">
    <location>
        <begin position="386"/>
        <end position="408"/>
    </location>
</feature>
<dbReference type="Pfam" id="PF07690">
    <property type="entry name" value="MFS_1"/>
    <property type="match status" value="2"/>
</dbReference>
<dbReference type="PANTHER" id="PTHR43129:SF1">
    <property type="entry name" value="FOSMIDOMYCIN RESISTANCE PROTEIN"/>
    <property type="match status" value="1"/>
</dbReference>
<keyword evidence="1" id="KW-0812">Transmembrane</keyword>
<keyword evidence="1" id="KW-1133">Transmembrane helix</keyword>
<feature type="transmembrane region" description="Helical" evidence="1">
    <location>
        <begin position="257"/>
        <end position="280"/>
    </location>
</feature>
<dbReference type="Gene3D" id="1.20.1250.20">
    <property type="entry name" value="MFS general substrate transporter like domains"/>
    <property type="match status" value="1"/>
</dbReference>
<dbReference type="GO" id="GO:0005886">
    <property type="term" value="C:plasma membrane"/>
    <property type="evidence" value="ECO:0007669"/>
    <property type="project" value="TreeGrafter"/>
</dbReference>
<gene>
    <name evidence="3" type="ORF">MUK72_14540</name>
</gene>
<feature type="transmembrane region" description="Helical" evidence="1">
    <location>
        <begin position="165"/>
        <end position="182"/>
    </location>
</feature>
<dbReference type="PROSITE" id="PS50850">
    <property type="entry name" value="MFS"/>
    <property type="match status" value="1"/>
</dbReference>
<sequence length="413" mass="42584">MDSMDHNDRAITSLVVLSHSLVHTYEFAIPIFIPVWLAQFDATTALVGGAVTVGLALYGIGSLPSGILADRVGSQPLLVGCLVGMGIAFVGVSAAPNLPVLALVLAIWGAAASVHHPAGLTLITKGANTRGDVFAYHGISGNIGTAVGPLLSTLLLVVFNDEWRLVALVLALPALAGAILAARIDIDETAAVGAVTDGGQADTGVESMDEFIGTSKLLFASAFVIVFGMVMSYGLYYRGSLTFLPELFAGFSAIQPIQAFGATFEPGNYVFAGLLAMGILGQYTGGKLTDRIPVEAGLITGFLALALLAIGYLPAANAGLGPLLVLSAVFGFVLFYIQPFYQASVAEYTPPAARGLSYGFTYLGDFGVGALAASLAGAVLTYFSPLVLFALLAVFAVLGGGFSAYLFIRANPE</sequence>
<feature type="transmembrane region" description="Helical" evidence="1">
    <location>
        <begin position="319"/>
        <end position="337"/>
    </location>
</feature>
<dbReference type="InterPro" id="IPR011701">
    <property type="entry name" value="MFS"/>
</dbReference>
<keyword evidence="1" id="KW-0472">Membrane</keyword>
<feature type="transmembrane region" description="Helical" evidence="1">
    <location>
        <begin position="358"/>
        <end position="380"/>
    </location>
</feature>